<dbReference type="EMBL" id="CZAL01000016">
    <property type="protein sequence ID" value="CUP76243.1"/>
    <property type="molecule type" value="Genomic_DNA"/>
</dbReference>
<sequence length="271" mass="30969">MDGLLQVQEPEHLSRLAKKFFAMDRKGEFSTRQIYLGEEVCWTDAPNALVAILSGNIALLQAFERERQLAAEEDPEGKDEIAPVWSRKLPYYTIGRKGVLKKFCIPNVLTALILSGNEKMLEYGFDHYQLENPLVCSAEIETLGEAIAGAGEKMSMYILIVHEELMWYVETEQGIRAGNVLMLSDLMGRTTTLKEDIEIFLCTRNMRIPFASAPGVPRGAETDRELYKWICYYEGMKEGKENFQKRVYAQIKDEPEFAHAIEKEKREEAIV</sequence>
<protein>
    <submittedName>
        <fullName evidence="1">Uncharacterized protein</fullName>
    </submittedName>
</protein>
<dbReference type="Proteomes" id="UP000095709">
    <property type="component" value="Unassembled WGS sequence"/>
</dbReference>
<reference evidence="1 2" key="1">
    <citation type="submission" date="2015-09" db="EMBL/GenBank/DDBJ databases">
        <authorList>
            <consortium name="Pathogen Informatics"/>
        </authorList>
    </citation>
    <scope>NUCLEOTIDE SEQUENCE [LARGE SCALE GENOMIC DNA]</scope>
    <source>
        <strain evidence="1 2">2789STDY5834885</strain>
    </source>
</reference>
<accession>A0A174QSJ7</accession>
<proteinExistence type="predicted"/>
<evidence type="ECO:0000313" key="2">
    <source>
        <dbReference type="Proteomes" id="UP000095709"/>
    </source>
</evidence>
<organism evidence="1 2">
    <name type="scientific">Fusicatenibacter saccharivorans</name>
    <dbReference type="NCBI Taxonomy" id="1150298"/>
    <lineage>
        <taxon>Bacteria</taxon>
        <taxon>Bacillati</taxon>
        <taxon>Bacillota</taxon>
        <taxon>Clostridia</taxon>
        <taxon>Lachnospirales</taxon>
        <taxon>Lachnospiraceae</taxon>
        <taxon>Fusicatenibacter</taxon>
    </lineage>
</organism>
<name>A0A174QSJ7_9FIRM</name>
<gene>
    <name evidence="1" type="ORF">ERS852498_02758</name>
</gene>
<dbReference type="AlphaFoldDB" id="A0A174QSJ7"/>
<evidence type="ECO:0000313" key="1">
    <source>
        <dbReference type="EMBL" id="CUP76243.1"/>
    </source>
</evidence>